<dbReference type="Gene3D" id="1.10.287.70">
    <property type="match status" value="1"/>
</dbReference>
<feature type="domain" description="RCK N-terminal" evidence="13">
    <location>
        <begin position="651"/>
        <end position="768"/>
    </location>
</feature>
<dbReference type="GO" id="GO:0005267">
    <property type="term" value="F:potassium channel activity"/>
    <property type="evidence" value="ECO:0007669"/>
    <property type="project" value="UniProtKB-KW"/>
</dbReference>
<evidence type="ECO:0000256" key="2">
    <source>
        <dbReference type="ARBA" id="ARBA00022448"/>
    </source>
</evidence>
<comment type="subcellular location">
    <subcellularLocation>
        <location evidence="1">Membrane</location>
        <topology evidence="1">Multi-pass membrane protein</topology>
    </subcellularLocation>
</comment>
<dbReference type="Pfam" id="PF22614">
    <property type="entry name" value="Slo-like_RCK"/>
    <property type="match status" value="2"/>
</dbReference>
<feature type="transmembrane region" description="Helical" evidence="12">
    <location>
        <begin position="197"/>
        <end position="218"/>
    </location>
</feature>
<evidence type="ECO:0000256" key="1">
    <source>
        <dbReference type="ARBA" id="ARBA00004141"/>
    </source>
</evidence>
<dbReference type="InterPro" id="IPR047871">
    <property type="entry name" value="K_chnl_Slo-like"/>
</dbReference>
<evidence type="ECO:0000256" key="11">
    <source>
        <dbReference type="SAM" id="MobiDB-lite"/>
    </source>
</evidence>
<evidence type="ECO:0000256" key="12">
    <source>
        <dbReference type="SAM" id="Phobius"/>
    </source>
</evidence>
<feature type="transmembrane region" description="Helical" evidence="12">
    <location>
        <begin position="151"/>
        <end position="170"/>
    </location>
</feature>
<evidence type="ECO:0000256" key="9">
    <source>
        <dbReference type="ARBA" id="ARBA00023136"/>
    </source>
</evidence>
<evidence type="ECO:0000256" key="10">
    <source>
        <dbReference type="ARBA" id="ARBA00023303"/>
    </source>
</evidence>
<evidence type="ECO:0000256" key="4">
    <source>
        <dbReference type="ARBA" id="ARBA00022692"/>
    </source>
</evidence>
<keyword evidence="8" id="KW-0406">Ion transport</keyword>
<evidence type="ECO:0000256" key="8">
    <source>
        <dbReference type="ARBA" id="ARBA00023065"/>
    </source>
</evidence>
<keyword evidence="7 12" id="KW-1133">Transmembrane helix</keyword>
<feature type="compositionally biased region" description="Polar residues" evidence="11">
    <location>
        <begin position="605"/>
        <end position="619"/>
    </location>
</feature>
<gene>
    <name evidence="14" type="ORF">INT44_006086</name>
</gene>
<evidence type="ECO:0000313" key="14">
    <source>
        <dbReference type="EMBL" id="KAG2183105.1"/>
    </source>
</evidence>
<evidence type="ECO:0000259" key="13">
    <source>
        <dbReference type="Pfam" id="PF22614"/>
    </source>
</evidence>
<dbReference type="PANTHER" id="PTHR10027">
    <property type="entry name" value="CALCIUM-ACTIVATED POTASSIUM CHANNEL ALPHA CHAIN"/>
    <property type="match status" value="1"/>
</dbReference>
<dbReference type="AlphaFoldDB" id="A0A8H7Q0J7"/>
<keyword evidence="10" id="KW-0407">Ion channel</keyword>
<proteinExistence type="predicted"/>
<evidence type="ECO:0000256" key="3">
    <source>
        <dbReference type="ARBA" id="ARBA00022538"/>
    </source>
</evidence>
<feature type="transmembrane region" description="Helical" evidence="12">
    <location>
        <begin position="121"/>
        <end position="139"/>
    </location>
</feature>
<evidence type="ECO:0000256" key="5">
    <source>
        <dbReference type="ARBA" id="ARBA00022826"/>
    </source>
</evidence>
<organism evidence="14 15">
    <name type="scientific">Umbelopsis vinacea</name>
    <dbReference type="NCBI Taxonomy" id="44442"/>
    <lineage>
        <taxon>Eukaryota</taxon>
        <taxon>Fungi</taxon>
        <taxon>Fungi incertae sedis</taxon>
        <taxon>Mucoromycota</taxon>
        <taxon>Mucoromycotina</taxon>
        <taxon>Umbelopsidomycetes</taxon>
        <taxon>Umbelopsidales</taxon>
        <taxon>Umbelopsidaceae</taxon>
        <taxon>Umbelopsis</taxon>
    </lineage>
</organism>
<dbReference type="Gene3D" id="3.40.50.720">
    <property type="entry name" value="NAD(P)-binding Rossmann-like Domain"/>
    <property type="match status" value="2"/>
</dbReference>
<dbReference type="EMBL" id="JAEPRA010000007">
    <property type="protein sequence ID" value="KAG2183105.1"/>
    <property type="molecule type" value="Genomic_DNA"/>
</dbReference>
<evidence type="ECO:0000313" key="15">
    <source>
        <dbReference type="Proteomes" id="UP000612746"/>
    </source>
</evidence>
<dbReference type="Proteomes" id="UP000612746">
    <property type="component" value="Unassembled WGS sequence"/>
</dbReference>
<sequence length="943" mass="105756">MGTSVPVGVKSKQLRNMYRTPYLAQRGNIHDLDMLKPTKTMVRSESTTFKRHKHRVTWREKVAFWMDTSKNTQYVKKEPKVQPLPKPAKIFELAIAIGILAQYLPRVVIAPQPHKEMVSPYSILTFIATIPVMIAFVLSTYEWKSSIDEDIVHTYMSAGPLVFLYPLRFVRLHMSVGRCLLPVKHAVIHISLIARKALQLGTTILFTILTVTAFIHVFTFKQHVQDPKFESMTFYSAFFFTVGELKSLEKVSSVSSIRTDIVPDNEFTRLVILYVMIAGALYIPTRLAELLSLIQHRSKYRHSYRSKDGQQHVIVTGSFEPSSLLEFLREFFCEDHGMDVLLTKVVVLCPYEPSEELNILLNDPSYASRVQYVKGSATSFHHLNKARADVASAAFLLSSKLTHGDQEREDAQQLTRALTMRKDGAGNEVYPVKFSPMLAGKPFLQVAEMIYAHSGSQLFAIGKKMNGLTSLSSSYCVSLNPKDYIIRDDDVGYIISESSNIADYVRDFGFRNNTLTEYHSLLENGVGTYGGTSTSTLINIAGETRNPSNSAVNEEVTDVDALKVKSSLVYDPIESDDDHSSIGQTEQEAQDAVDALLGGDGGTSSGFKRSGTVTPSSEQMLDHRQKLTDANVKYAKQHAHHSTFASLPEEVEGHLLVCDVSQKFPRNIEILVGSVRAKEKERPVVIMCFADPNPEQRARLHHFQNVHIIKGRPTLRKDLYRAGVERMWRCIVLSDKSASLSDVEEFADASGLLTALNVESMSDETGFIVVECLERETFKMIGMSETIQCSEEVAQAMLRPSFMSGNVYTSSMLDTIICQCYYNTHLRDVLSQLIFSHNPDTQNAYTRLCEGPEAIMNTEENDSSYGSSGHVYQIEVPPKLHGADYFSLVRTLIRQHAAIPLGLYRTVLHQGAPTSFVYVNPQRDSTIKQGDCVYVIADDDFQL</sequence>
<keyword evidence="5" id="KW-0631">Potassium channel</keyword>
<dbReference type="GO" id="GO:0016020">
    <property type="term" value="C:membrane"/>
    <property type="evidence" value="ECO:0007669"/>
    <property type="project" value="UniProtKB-SubCell"/>
</dbReference>
<evidence type="ECO:0000256" key="7">
    <source>
        <dbReference type="ARBA" id="ARBA00022989"/>
    </source>
</evidence>
<feature type="region of interest" description="Disordered" evidence="11">
    <location>
        <begin position="595"/>
        <end position="621"/>
    </location>
</feature>
<dbReference type="OrthoDB" id="297496at2759"/>
<name>A0A8H7Q0J7_9FUNG</name>
<keyword evidence="9 12" id="KW-0472">Membrane</keyword>
<protein>
    <recommendedName>
        <fullName evidence="13">RCK N-terminal domain-containing protein</fullName>
    </recommendedName>
</protein>
<comment type="caution">
    <text evidence="14">The sequence shown here is derived from an EMBL/GenBank/DDBJ whole genome shotgun (WGS) entry which is preliminary data.</text>
</comment>
<keyword evidence="4 12" id="KW-0812">Transmembrane</keyword>
<keyword evidence="15" id="KW-1185">Reference proteome</keyword>
<keyword evidence="6" id="KW-0630">Potassium</keyword>
<accession>A0A8H7Q0J7</accession>
<evidence type="ECO:0000256" key="6">
    <source>
        <dbReference type="ARBA" id="ARBA00022958"/>
    </source>
</evidence>
<dbReference type="PANTHER" id="PTHR10027:SF10">
    <property type="entry name" value="SLOWPOKE 2, ISOFORM D"/>
    <property type="match status" value="1"/>
</dbReference>
<keyword evidence="2" id="KW-0813">Transport</keyword>
<feature type="domain" description="RCK N-terminal" evidence="13">
    <location>
        <begin position="310"/>
        <end position="422"/>
    </location>
</feature>
<reference evidence="14" key="1">
    <citation type="submission" date="2020-12" db="EMBL/GenBank/DDBJ databases">
        <title>Metabolic potential, ecology and presence of endohyphal bacteria is reflected in genomic diversity of Mucoromycotina.</title>
        <authorList>
            <person name="Muszewska A."/>
            <person name="Okrasinska A."/>
            <person name="Steczkiewicz K."/>
            <person name="Drgas O."/>
            <person name="Orlowska M."/>
            <person name="Perlinska-Lenart U."/>
            <person name="Aleksandrzak-Piekarczyk T."/>
            <person name="Szatraj K."/>
            <person name="Zielenkiewicz U."/>
            <person name="Pilsyk S."/>
            <person name="Malc E."/>
            <person name="Mieczkowski P."/>
            <person name="Kruszewska J.S."/>
            <person name="Biernat P."/>
            <person name="Pawlowska J."/>
        </authorList>
    </citation>
    <scope>NUCLEOTIDE SEQUENCE</scope>
    <source>
        <strain evidence="14">WA0000051536</strain>
    </source>
</reference>
<keyword evidence="3" id="KW-0633">Potassium transport</keyword>
<dbReference type="InterPro" id="IPR003148">
    <property type="entry name" value="RCK_N"/>
</dbReference>